<comment type="caution">
    <text evidence="2">The sequence shown here is derived from an EMBL/GenBank/DDBJ whole genome shotgun (WGS) entry which is preliminary data.</text>
</comment>
<dbReference type="AlphaFoldDB" id="A0A919FXJ8"/>
<keyword evidence="3" id="KW-1185">Reference proteome</keyword>
<accession>A0A919FXJ8</accession>
<feature type="region of interest" description="Disordered" evidence="1">
    <location>
        <begin position="1"/>
        <end position="34"/>
    </location>
</feature>
<proteinExistence type="predicted"/>
<reference evidence="2" key="1">
    <citation type="journal article" date="2014" name="Int. J. Syst. Evol. Microbiol.">
        <title>Complete genome sequence of Corynebacterium casei LMG S-19264T (=DSM 44701T), isolated from a smear-ripened cheese.</title>
        <authorList>
            <consortium name="US DOE Joint Genome Institute (JGI-PGF)"/>
            <person name="Walter F."/>
            <person name="Albersmeier A."/>
            <person name="Kalinowski J."/>
            <person name="Ruckert C."/>
        </authorList>
    </citation>
    <scope>NUCLEOTIDE SEQUENCE</scope>
    <source>
        <strain evidence="2">JCM 4646</strain>
    </source>
</reference>
<evidence type="ECO:0000256" key="1">
    <source>
        <dbReference type="SAM" id="MobiDB-lite"/>
    </source>
</evidence>
<sequence>MLRILPWPEGRSGGIPGAGRAAVAGPGGPAGPAPRRLPAQPLVNLMTGSPVLVLGKATSEPLSVTTNSVML</sequence>
<evidence type="ECO:0000313" key="2">
    <source>
        <dbReference type="EMBL" id="GHH74377.1"/>
    </source>
</evidence>
<gene>
    <name evidence="2" type="ORF">GCM10018781_40910</name>
</gene>
<reference evidence="2" key="2">
    <citation type="submission" date="2020-09" db="EMBL/GenBank/DDBJ databases">
        <authorList>
            <person name="Sun Q."/>
            <person name="Ohkuma M."/>
        </authorList>
    </citation>
    <scope>NUCLEOTIDE SEQUENCE</scope>
    <source>
        <strain evidence="2">JCM 4646</strain>
    </source>
</reference>
<name>A0A919FXJ8_9ACTN</name>
<dbReference type="Proteomes" id="UP000617734">
    <property type="component" value="Unassembled WGS sequence"/>
</dbReference>
<protein>
    <submittedName>
        <fullName evidence="2">Uncharacterized protein</fullName>
    </submittedName>
</protein>
<dbReference type="EMBL" id="BNBO01000022">
    <property type="protein sequence ID" value="GHH74377.1"/>
    <property type="molecule type" value="Genomic_DNA"/>
</dbReference>
<evidence type="ECO:0000313" key="3">
    <source>
        <dbReference type="Proteomes" id="UP000617734"/>
    </source>
</evidence>
<organism evidence="2 3">
    <name type="scientific">Kitasatospora indigofera</name>
    <dbReference type="NCBI Taxonomy" id="67307"/>
    <lineage>
        <taxon>Bacteria</taxon>
        <taxon>Bacillati</taxon>
        <taxon>Actinomycetota</taxon>
        <taxon>Actinomycetes</taxon>
        <taxon>Kitasatosporales</taxon>
        <taxon>Streptomycetaceae</taxon>
        <taxon>Kitasatospora</taxon>
    </lineage>
</organism>